<feature type="signal peptide" evidence="5">
    <location>
        <begin position="1"/>
        <end position="27"/>
    </location>
</feature>
<dbReference type="Pfam" id="PF00753">
    <property type="entry name" value="Lactamase_B"/>
    <property type="match status" value="1"/>
</dbReference>
<name>A0A1M5L4E1_9RHOB</name>
<dbReference type="Gene3D" id="3.60.15.10">
    <property type="entry name" value="Ribonuclease Z/Hydroxyacylglutathione hydrolase-like"/>
    <property type="match status" value="1"/>
</dbReference>
<dbReference type="STRING" id="1508389.SAMN05444003_0065"/>
<keyword evidence="3" id="KW-0378">Hydrolase</keyword>
<sequence length="304" mass="32009">MSISRRQALLAGSALPLAAALPTSAAADGHASAAPKPLHSDFSLGDFRVTTLLVGSRPVDNPNGIFGLNVDAETFASVSEENFIPSDSVQFFFTPTVVNTGSEVILFDAGLNAEGTTNALAAAGYSADDITHLVITHMHGDHIGGLTDDGGNETFANASYIANQQEFDHWAGADNGAFEGKVRPLADKLNFIGDGGAVASGVTGMAAFGHTPGHMVYMLESGGEQLMIIGDLANHPVYSLAYPDWEVRFDIDKAAAAASRRNILGMLAAERMPMIGYHMPAPGLGYVAPRDDGFRYVPHSYQLL</sequence>
<dbReference type="GO" id="GO:0046872">
    <property type="term" value="F:metal ion binding"/>
    <property type="evidence" value="ECO:0007669"/>
    <property type="project" value="UniProtKB-KW"/>
</dbReference>
<evidence type="ECO:0000259" key="6">
    <source>
        <dbReference type="SMART" id="SM00849"/>
    </source>
</evidence>
<dbReference type="RefSeq" id="WP_072898404.1">
    <property type="nucleotide sequence ID" value="NZ_FQXB01000001.1"/>
</dbReference>
<protein>
    <submittedName>
        <fullName evidence="7">Glyoxylase, beta-lactamase superfamily II</fullName>
    </submittedName>
</protein>
<keyword evidence="2" id="KW-0479">Metal-binding</keyword>
<evidence type="ECO:0000256" key="2">
    <source>
        <dbReference type="ARBA" id="ARBA00022723"/>
    </source>
</evidence>
<dbReference type="SMART" id="SM00849">
    <property type="entry name" value="Lactamase_B"/>
    <property type="match status" value="1"/>
</dbReference>
<evidence type="ECO:0000313" key="7">
    <source>
        <dbReference type="EMBL" id="SHG59283.1"/>
    </source>
</evidence>
<keyword evidence="5" id="KW-0732">Signal</keyword>
<keyword evidence="8" id="KW-1185">Reference proteome</keyword>
<dbReference type="GO" id="GO:0016787">
    <property type="term" value="F:hydrolase activity"/>
    <property type="evidence" value="ECO:0007669"/>
    <property type="project" value="UniProtKB-KW"/>
</dbReference>
<comment type="similarity">
    <text evidence="1">Belongs to the metallo-beta-lactamase superfamily.</text>
</comment>
<dbReference type="PROSITE" id="PS51318">
    <property type="entry name" value="TAT"/>
    <property type="match status" value="1"/>
</dbReference>
<dbReference type="EMBL" id="FQXB01000001">
    <property type="protein sequence ID" value="SHG59283.1"/>
    <property type="molecule type" value="Genomic_DNA"/>
</dbReference>
<dbReference type="InterPro" id="IPR001279">
    <property type="entry name" value="Metallo-B-lactamas"/>
</dbReference>
<keyword evidence="4" id="KW-0862">Zinc</keyword>
<dbReference type="AlphaFoldDB" id="A0A1M5L4E1"/>
<evidence type="ECO:0000256" key="4">
    <source>
        <dbReference type="ARBA" id="ARBA00022833"/>
    </source>
</evidence>
<dbReference type="SUPFAM" id="SSF56281">
    <property type="entry name" value="Metallo-hydrolase/oxidoreductase"/>
    <property type="match status" value="1"/>
</dbReference>
<dbReference type="InterPro" id="IPR051013">
    <property type="entry name" value="MBL_superfamily_lactonases"/>
</dbReference>
<evidence type="ECO:0000256" key="3">
    <source>
        <dbReference type="ARBA" id="ARBA00022801"/>
    </source>
</evidence>
<dbReference type="CDD" id="cd07720">
    <property type="entry name" value="OPHC2-like_MBL-fold"/>
    <property type="match status" value="1"/>
</dbReference>
<dbReference type="OrthoDB" id="9773738at2"/>
<organism evidence="7 8">
    <name type="scientific">Cognatiyoonia sediminum</name>
    <dbReference type="NCBI Taxonomy" id="1508389"/>
    <lineage>
        <taxon>Bacteria</taxon>
        <taxon>Pseudomonadati</taxon>
        <taxon>Pseudomonadota</taxon>
        <taxon>Alphaproteobacteria</taxon>
        <taxon>Rhodobacterales</taxon>
        <taxon>Paracoccaceae</taxon>
        <taxon>Cognatiyoonia</taxon>
    </lineage>
</organism>
<gene>
    <name evidence="7" type="ORF">SAMN05444003_0065</name>
</gene>
<evidence type="ECO:0000256" key="1">
    <source>
        <dbReference type="ARBA" id="ARBA00007749"/>
    </source>
</evidence>
<reference evidence="7 8" key="1">
    <citation type="submission" date="2016-11" db="EMBL/GenBank/DDBJ databases">
        <authorList>
            <person name="Jaros S."/>
            <person name="Januszkiewicz K."/>
            <person name="Wedrychowicz H."/>
        </authorList>
    </citation>
    <scope>NUCLEOTIDE SEQUENCE [LARGE SCALE GENOMIC DNA]</scope>
    <source>
        <strain evidence="7 8">DSM 28715</strain>
    </source>
</reference>
<dbReference type="InterPro" id="IPR006311">
    <property type="entry name" value="TAT_signal"/>
</dbReference>
<dbReference type="PANTHER" id="PTHR42978:SF6">
    <property type="entry name" value="QUORUM-QUENCHING LACTONASE YTNP-RELATED"/>
    <property type="match status" value="1"/>
</dbReference>
<accession>A0A1M5L4E1</accession>
<evidence type="ECO:0000313" key="8">
    <source>
        <dbReference type="Proteomes" id="UP000184074"/>
    </source>
</evidence>
<feature type="domain" description="Metallo-beta-lactamase" evidence="6">
    <location>
        <begin position="92"/>
        <end position="278"/>
    </location>
</feature>
<feature type="chain" id="PRO_5012319065" evidence="5">
    <location>
        <begin position="28"/>
        <end position="304"/>
    </location>
</feature>
<proteinExistence type="inferred from homology"/>
<evidence type="ECO:0000256" key="5">
    <source>
        <dbReference type="SAM" id="SignalP"/>
    </source>
</evidence>
<dbReference type="Proteomes" id="UP000184074">
    <property type="component" value="Unassembled WGS sequence"/>
</dbReference>
<dbReference type="PANTHER" id="PTHR42978">
    <property type="entry name" value="QUORUM-QUENCHING LACTONASE YTNP-RELATED-RELATED"/>
    <property type="match status" value="1"/>
</dbReference>
<dbReference type="InterPro" id="IPR036866">
    <property type="entry name" value="RibonucZ/Hydroxyglut_hydro"/>
</dbReference>